<dbReference type="AlphaFoldDB" id="M7BH34"/>
<name>M7BH34_CHEMY</name>
<dbReference type="PANTHER" id="PTHR47595:SF1">
    <property type="entry name" value="MYB_SANT-LIKE DNA-BINDING DOMAIN-CONTAINING PROTEIN"/>
    <property type="match status" value="1"/>
</dbReference>
<dbReference type="Pfam" id="PF13837">
    <property type="entry name" value="Myb_DNA-bind_4"/>
    <property type="match status" value="1"/>
</dbReference>
<keyword evidence="4" id="KW-1185">Reference proteome</keyword>
<dbReference type="PANTHER" id="PTHR47595">
    <property type="entry name" value="HEAT SHOCK 70 KDA PROTEIN 14"/>
    <property type="match status" value="1"/>
</dbReference>
<feature type="domain" description="Myb/SANT-like DNA-binding" evidence="2">
    <location>
        <begin position="30"/>
        <end position="119"/>
    </location>
</feature>
<evidence type="ECO:0000313" key="3">
    <source>
        <dbReference type="EMBL" id="EMP36519.1"/>
    </source>
</evidence>
<dbReference type="EMBL" id="KB524804">
    <property type="protein sequence ID" value="EMP36519.1"/>
    <property type="molecule type" value="Genomic_DNA"/>
</dbReference>
<evidence type="ECO:0000256" key="1">
    <source>
        <dbReference type="SAM" id="MobiDB-lite"/>
    </source>
</evidence>
<reference evidence="4" key="1">
    <citation type="journal article" date="2013" name="Nat. Genet.">
        <title>The draft genomes of soft-shell turtle and green sea turtle yield insights into the development and evolution of the turtle-specific body plan.</title>
        <authorList>
            <person name="Wang Z."/>
            <person name="Pascual-Anaya J."/>
            <person name="Zadissa A."/>
            <person name="Li W."/>
            <person name="Niimura Y."/>
            <person name="Huang Z."/>
            <person name="Li C."/>
            <person name="White S."/>
            <person name="Xiong Z."/>
            <person name="Fang D."/>
            <person name="Wang B."/>
            <person name="Ming Y."/>
            <person name="Chen Y."/>
            <person name="Zheng Y."/>
            <person name="Kuraku S."/>
            <person name="Pignatelli M."/>
            <person name="Herrero J."/>
            <person name="Beal K."/>
            <person name="Nozawa M."/>
            <person name="Li Q."/>
            <person name="Wang J."/>
            <person name="Zhang H."/>
            <person name="Yu L."/>
            <person name="Shigenobu S."/>
            <person name="Wang J."/>
            <person name="Liu J."/>
            <person name="Flicek P."/>
            <person name="Searle S."/>
            <person name="Wang J."/>
            <person name="Kuratani S."/>
            <person name="Yin Y."/>
            <person name="Aken B."/>
            <person name="Zhang G."/>
            <person name="Irie N."/>
        </authorList>
    </citation>
    <scope>NUCLEOTIDE SEQUENCE [LARGE SCALE GENOMIC DNA]</scope>
</reference>
<feature type="compositionally biased region" description="Acidic residues" evidence="1">
    <location>
        <begin position="148"/>
        <end position="158"/>
    </location>
</feature>
<accession>M7BH34</accession>
<feature type="region of interest" description="Disordered" evidence="1">
    <location>
        <begin position="120"/>
        <end position="201"/>
    </location>
</feature>
<dbReference type="Proteomes" id="UP000031443">
    <property type="component" value="Unassembled WGS sequence"/>
</dbReference>
<dbReference type="InterPro" id="IPR044822">
    <property type="entry name" value="Myb_DNA-bind_4"/>
</dbReference>
<proteinExistence type="predicted"/>
<sequence>MEAGKITVRINSILTKPVVTVAGYCIKRSPAWTTAELLDLISIWGKESVQSQLHLTHRNWDIYGHISQGLSEKDYDWDTLQCRSKIKELRQVYHKAREANRHSSAAPKTCHFYKELDSILDGDPTSKSPVDTSERMEEAEGVPNREDEVIDEEMELDLDVALPVESTGGAGSQELFSTPEVPSQSQQLLSGKQEADEMPGK</sequence>
<organism evidence="3 4">
    <name type="scientific">Chelonia mydas</name>
    <name type="common">Green sea-turtle</name>
    <name type="synonym">Chelonia agassizi</name>
    <dbReference type="NCBI Taxonomy" id="8469"/>
    <lineage>
        <taxon>Eukaryota</taxon>
        <taxon>Metazoa</taxon>
        <taxon>Chordata</taxon>
        <taxon>Craniata</taxon>
        <taxon>Vertebrata</taxon>
        <taxon>Euteleostomi</taxon>
        <taxon>Archelosauria</taxon>
        <taxon>Testudinata</taxon>
        <taxon>Testudines</taxon>
        <taxon>Cryptodira</taxon>
        <taxon>Durocryptodira</taxon>
        <taxon>Americhelydia</taxon>
        <taxon>Chelonioidea</taxon>
        <taxon>Cheloniidae</taxon>
        <taxon>Chelonia</taxon>
    </lineage>
</organism>
<gene>
    <name evidence="3" type="ORF">UY3_06284</name>
</gene>
<feature type="compositionally biased region" description="Basic and acidic residues" evidence="1">
    <location>
        <begin position="132"/>
        <end position="147"/>
    </location>
</feature>
<protein>
    <submittedName>
        <fullName evidence="3">Zinc finger and SCAN domain-containing protein 20</fullName>
    </submittedName>
</protein>
<evidence type="ECO:0000313" key="4">
    <source>
        <dbReference type="Proteomes" id="UP000031443"/>
    </source>
</evidence>
<evidence type="ECO:0000259" key="2">
    <source>
        <dbReference type="Pfam" id="PF13837"/>
    </source>
</evidence>
<feature type="compositionally biased region" description="Polar residues" evidence="1">
    <location>
        <begin position="174"/>
        <end position="190"/>
    </location>
</feature>
<dbReference type="Gene3D" id="1.10.10.60">
    <property type="entry name" value="Homeodomain-like"/>
    <property type="match status" value="1"/>
</dbReference>